<dbReference type="SMART" id="SM00249">
    <property type="entry name" value="PHD"/>
    <property type="match status" value="1"/>
</dbReference>
<dbReference type="InterPro" id="IPR013083">
    <property type="entry name" value="Znf_RING/FYVE/PHD"/>
</dbReference>
<feature type="compositionally biased region" description="Basic and acidic residues" evidence="5">
    <location>
        <begin position="2269"/>
        <end position="2280"/>
    </location>
</feature>
<evidence type="ECO:0000256" key="2">
    <source>
        <dbReference type="ARBA" id="ARBA00022771"/>
    </source>
</evidence>
<feature type="compositionally biased region" description="Basic and acidic residues" evidence="5">
    <location>
        <begin position="879"/>
        <end position="899"/>
    </location>
</feature>
<evidence type="ECO:0000256" key="1">
    <source>
        <dbReference type="ARBA" id="ARBA00022723"/>
    </source>
</evidence>
<feature type="compositionally biased region" description="Basic and acidic residues" evidence="5">
    <location>
        <begin position="2240"/>
        <end position="2257"/>
    </location>
</feature>
<feature type="compositionally biased region" description="Pro residues" evidence="5">
    <location>
        <begin position="2638"/>
        <end position="2650"/>
    </location>
</feature>
<feature type="region of interest" description="Disordered" evidence="5">
    <location>
        <begin position="1833"/>
        <end position="1929"/>
    </location>
</feature>
<feature type="compositionally biased region" description="Pro residues" evidence="5">
    <location>
        <begin position="1690"/>
        <end position="1700"/>
    </location>
</feature>
<dbReference type="GO" id="GO:0008270">
    <property type="term" value="F:zinc ion binding"/>
    <property type="evidence" value="ECO:0007669"/>
    <property type="project" value="UniProtKB-KW"/>
</dbReference>
<feature type="compositionally biased region" description="Polar residues" evidence="5">
    <location>
        <begin position="2499"/>
        <end position="2509"/>
    </location>
</feature>
<feature type="compositionally biased region" description="Polar residues" evidence="5">
    <location>
        <begin position="1880"/>
        <end position="1893"/>
    </location>
</feature>
<dbReference type="FunFam" id="3.30.40.10:FF:000150">
    <property type="entry name" value="Inactive histone-lysine N-methyltransferase 2E"/>
    <property type="match status" value="1"/>
</dbReference>
<feature type="compositionally biased region" description="Polar residues" evidence="5">
    <location>
        <begin position="2538"/>
        <end position="2548"/>
    </location>
</feature>
<keyword evidence="3" id="KW-0862">Zinc</keyword>
<feature type="non-terminal residue" evidence="7">
    <location>
        <position position="1"/>
    </location>
</feature>
<dbReference type="CDD" id="cd15550">
    <property type="entry name" value="PHD_MLL5"/>
    <property type="match status" value="1"/>
</dbReference>
<dbReference type="SUPFAM" id="SSF57903">
    <property type="entry name" value="FYVE/PHD zinc finger"/>
    <property type="match status" value="1"/>
</dbReference>
<feature type="non-terminal residue" evidence="7">
    <location>
        <position position="2780"/>
    </location>
</feature>
<feature type="compositionally biased region" description="Polar residues" evidence="5">
    <location>
        <begin position="2420"/>
        <end position="2429"/>
    </location>
</feature>
<dbReference type="SMART" id="SM00317">
    <property type="entry name" value="SET"/>
    <property type="match status" value="1"/>
</dbReference>
<keyword evidence="7" id="KW-0808">Transferase</keyword>
<feature type="compositionally biased region" description="Polar residues" evidence="5">
    <location>
        <begin position="944"/>
        <end position="958"/>
    </location>
</feature>
<feature type="compositionally biased region" description="Polar residues" evidence="5">
    <location>
        <begin position="2678"/>
        <end position="2714"/>
    </location>
</feature>
<dbReference type="InterPro" id="IPR001214">
    <property type="entry name" value="SET_dom"/>
</dbReference>
<keyword evidence="1" id="KW-0479">Metal-binding</keyword>
<protein>
    <submittedName>
        <fullName evidence="7">KMT2E methyltransferase</fullName>
    </submittedName>
</protein>
<keyword evidence="4" id="KW-0156">Chromatin regulator</keyword>
<feature type="compositionally biased region" description="Low complexity" evidence="5">
    <location>
        <begin position="97"/>
        <end position="111"/>
    </location>
</feature>
<dbReference type="GO" id="GO:0006355">
    <property type="term" value="P:regulation of DNA-templated transcription"/>
    <property type="evidence" value="ECO:0007669"/>
    <property type="project" value="TreeGrafter"/>
</dbReference>
<dbReference type="EMBL" id="JAANIB010006018">
    <property type="protein sequence ID" value="KAG5330163.1"/>
    <property type="molecule type" value="Genomic_DNA"/>
</dbReference>
<feature type="compositionally biased region" description="Polar residues" evidence="5">
    <location>
        <begin position="1493"/>
        <end position="1510"/>
    </location>
</feature>
<feature type="region of interest" description="Disordered" evidence="5">
    <location>
        <begin position="34"/>
        <end position="117"/>
    </location>
</feature>
<evidence type="ECO:0000259" key="6">
    <source>
        <dbReference type="PROSITE" id="PS50280"/>
    </source>
</evidence>
<feature type="compositionally biased region" description="Acidic residues" evidence="5">
    <location>
        <begin position="989"/>
        <end position="1006"/>
    </location>
</feature>
<dbReference type="GO" id="GO:0008170">
    <property type="term" value="F:N-methyltransferase activity"/>
    <property type="evidence" value="ECO:0007669"/>
    <property type="project" value="UniProtKB-ARBA"/>
</dbReference>
<comment type="caution">
    <text evidence="7">The sequence shown here is derived from an EMBL/GenBank/DDBJ whole genome shotgun (WGS) entry which is preliminary data.</text>
</comment>
<feature type="compositionally biased region" description="Pro residues" evidence="5">
    <location>
        <begin position="926"/>
        <end position="942"/>
    </location>
</feature>
<feature type="region of interest" description="Disordered" evidence="5">
    <location>
        <begin position="1544"/>
        <end position="1725"/>
    </location>
</feature>
<feature type="region of interest" description="Disordered" evidence="5">
    <location>
        <begin position="922"/>
        <end position="965"/>
    </location>
</feature>
<dbReference type="PROSITE" id="PS50280">
    <property type="entry name" value="SET"/>
    <property type="match status" value="1"/>
</dbReference>
<evidence type="ECO:0000256" key="4">
    <source>
        <dbReference type="ARBA" id="ARBA00022853"/>
    </source>
</evidence>
<keyword evidence="8" id="KW-1185">Reference proteome</keyword>
<feature type="domain" description="SET" evidence="6">
    <location>
        <begin position="1238"/>
        <end position="1370"/>
    </location>
</feature>
<keyword evidence="2" id="KW-0863">Zinc-finger</keyword>
<dbReference type="GO" id="GO:0008757">
    <property type="term" value="F:S-adenosylmethionine-dependent methyltransferase activity"/>
    <property type="evidence" value="ECO:0007669"/>
    <property type="project" value="UniProtKB-ARBA"/>
</dbReference>
<dbReference type="PROSITE" id="PS01359">
    <property type="entry name" value="ZF_PHD_1"/>
    <property type="match status" value="1"/>
</dbReference>
<feature type="compositionally biased region" description="Polar residues" evidence="5">
    <location>
        <begin position="2658"/>
        <end position="2668"/>
    </location>
</feature>
<dbReference type="SUPFAM" id="SSF82199">
    <property type="entry name" value="SET domain"/>
    <property type="match status" value="1"/>
</dbReference>
<feature type="compositionally biased region" description="Low complexity" evidence="5">
    <location>
        <begin position="1599"/>
        <end position="1610"/>
    </location>
</feature>
<dbReference type="GO" id="GO:0070210">
    <property type="term" value="C:Rpd3L-Expanded complex"/>
    <property type="evidence" value="ECO:0007669"/>
    <property type="project" value="TreeGrafter"/>
</dbReference>
<feature type="compositionally biased region" description="Basic and acidic residues" evidence="5">
    <location>
        <begin position="1544"/>
        <end position="1571"/>
    </location>
</feature>
<gene>
    <name evidence="7" type="primary">Kmt2e</name>
    <name evidence="7" type="ORF">G6Z77_0002053</name>
</gene>
<feature type="compositionally biased region" description="Low complexity" evidence="5">
    <location>
        <begin position="2518"/>
        <end position="2528"/>
    </location>
</feature>
<feature type="region of interest" description="Disordered" evidence="5">
    <location>
        <begin position="2311"/>
        <end position="2345"/>
    </location>
</feature>
<feature type="compositionally biased region" description="Low complexity" evidence="5">
    <location>
        <begin position="1077"/>
        <end position="1092"/>
    </location>
</feature>
<feature type="compositionally biased region" description="Low complexity" evidence="5">
    <location>
        <begin position="1919"/>
        <end position="1929"/>
    </location>
</feature>
<dbReference type="InterPro" id="IPR019786">
    <property type="entry name" value="Zinc_finger_PHD-type_CS"/>
</dbReference>
<feature type="compositionally biased region" description="Low complexity" evidence="5">
    <location>
        <begin position="1847"/>
        <end position="1857"/>
    </location>
</feature>
<feature type="region of interest" description="Disordered" evidence="5">
    <location>
        <begin position="1409"/>
        <end position="1527"/>
    </location>
</feature>
<evidence type="ECO:0000256" key="5">
    <source>
        <dbReference type="SAM" id="MobiDB-lite"/>
    </source>
</evidence>
<feature type="compositionally biased region" description="Low complexity" evidence="5">
    <location>
        <begin position="1714"/>
        <end position="1725"/>
    </location>
</feature>
<feature type="region of interest" description="Disordered" evidence="5">
    <location>
        <begin position="2240"/>
        <end position="2288"/>
    </location>
</feature>
<dbReference type="PANTHER" id="PTHR46462">
    <property type="entry name" value="UPSET, ISOFORM A"/>
    <property type="match status" value="1"/>
</dbReference>
<dbReference type="Proteomes" id="UP000670152">
    <property type="component" value="Unassembled WGS sequence"/>
</dbReference>
<feature type="compositionally biased region" description="Basic residues" evidence="5">
    <location>
        <begin position="1170"/>
        <end position="1179"/>
    </location>
</feature>
<dbReference type="InterPro" id="IPR001965">
    <property type="entry name" value="Znf_PHD"/>
</dbReference>
<feature type="compositionally biased region" description="Pro residues" evidence="5">
    <location>
        <begin position="2715"/>
        <end position="2733"/>
    </location>
</feature>
<proteinExistence type="predicted"/>
<sequence>PNRELDLVKPGEDDSQQSLDRSLNSLASFHLTCSHKATKTSTPSVIKLSGGGTAGSGEQLSPGPGPPPPASSLIGGDGRINENTPATDNNDDEAEQTVVSTATGTTKSTSAKMEKEYGQANETTMSFVLKLDVEAAAAPVVENTTKDNDRSEEQPPPTLLFAQEIWRSQEPVAVATGTATTITTTGNAMVITSGDDAIAAANSSKSQLLQSLEATSNQEQQTATATTASTLASVKPVVTYPVAKGAREQVQKIITGSQTNTTEVLTSRVISQKLSPSSTDQAQLVPVTVNISSQTSTNSTSSPSPNSGGVLCPWQTTMITVQSSQPIYQSKNQVTTADLIHCKQQQVTVASNVQTTLHHKCQPVYSTGTSTTAVKDLQRFYTKSLPSSIISASQSAQKIKTVTNVITNPSTIIAQRNNSLSRSQGAQKTRVLPGQFINNQATANNANPQKIQLGNPTQKTTQPVGATNIQKTTLQPVCNNQKVPLLSGNHLPNLKTQKLQMPHKISLTVGRQQLQSSTQQINNVSKSSNLVTGIQKYPPPGQHFMACQQAARSQSTVTGLQKSQTMATVQTTKLQTTMSNVCKSNSVPNVSKSSQNSNVLKQQIQLQTTSAQLLQGSQQIIQKSQQQQSANNLQVQRSITNVHSKVIAPVPNNQRTPIMMNSKVQQQQQQQQQQQTMMRVGISKGQTQAAQTVASLKTISQKSVVNPAKTTANSQNNVIQQPIIVQRNNNPPQPVKIIQQQQQQNIIGPQNAPQKQSGCIKTIPPQKPVQRNHAQKIGSNPGVKPLLSSNVTGFTKTQGPTATQVAQKTCIKTLLPQQTVVTPSNVITPHKNSPIKIQQQAIQQKQLVMTPQYTQQIRQQAGQIKTLLPITSATIEPRKDVIENKIDNESRMSKEEEQSTSKSPVRRMPLPYECLQFVLQDHNYGAPPPRTPPPPSPPPHPKQQPINGAGSSTATSQHPYIFGPVATNTNVEDDAASVISSDAGREAEPEGEETETAPEGEGDDEDSVTRCICDFEHDDGYMICCDRCLVWQHVDCMGIDRSNIPDEYLCERCRPRRVDRQRARALQMRKREELLNSDMSSDASSTSSADTDVGSVNNATAQKKRPLSQQSQIPRRNKADTSAQSSQVRRLNNNNNNNNNNVGKRQRRDSQARQSSTVRKKENNAAPKRGPGKRKAKRRTSLEDKEDDVQDAWGTNMAPLRQWIERYEEAVTNHYSPELRARISNIKVNGTHNDLRQSNMNVVATGKCRLNVHSNNLRFLVATMYLPPNTPIVELRGKYMLSTQHRLQYTQSGRQHVQRPGPFVFFYRLPRDGTEVCVDTRTYGNDARFVRRSCKPNAEVKHCIEKGTLHLYIVTTCAIEKNAEITIKHEQHDLLLSPNPSSPAMPVVCACNNPRECQITNAASQLNRRGSNGALVENADGRERRRRGRRNTVCEETDSIPPAVPPVTSVTQAATTTTSSASSTVTPATPRRTITTTVTTTTTRQVAKEETPATVTNTQPQTSPSLNQSVTMTSESKKDKKKMTREERKMEAIIKAFERLEKAEQRKQEVQARNAQRKESGGTHSDNEDSHSMTGQSKSSKQTNSERPLRRRRRKGRARTTSSSQSQGSSRRTRLNSAESDVSSGDESNSMQSPPLLSQNRASSQDVPYSSHLHTPSKNTTGDVSNTGSSSGGIPTAAGLLLALANSNAPGPPSSPPLQQPTPVKSPTCDSGASSSSQSSTPPTPLSSACLLVAAAVGPLAPGFKFPKTKKVLMNEWLKESPDPPQVNIPQVSPLPVLPPAAPPALQNSMNPLCSRHFSPVPTDASVEFLSQSYAAKSLATLVQAANSVSGICDSPPQRRQQQQVISSNNNNNGNGSPAVSTGSAKKRWLRQAISEECDSPNSRPESPPSLSETVAPPKKRRIARESLSSDNYTPPTTPTMLLPTEAAPNNRSLCSADDDYTEHVQSPIVEQTDDRHYDSESIKEDIKVDDRSMDSDKPIIQEKLSIDIFPQSEFYVKNEGKTECSDIIKTEESSEMDVDNVMTKKEKVSPKWEGDDIKSECSYDQLDQKIIEKIREAVESRVSFSNFDIKKESFSKEEIVTKGTVEIIDQNEPDTEMEGFSSPIATIEPDAILKQRVVEMQLEFGGGIAEIVNIANSENEKSNDEKKSSEAIAKCEEIAEKSDDNASIDEFDVEAQMKKITGDDGNDYQEKIDTSSEKDKSMDGIEGLMDSSKEDSDSEDKDVDDDKYCESSFKLFDISHEETSFKESDTKPDTKPEQIIVTEDDTKETDKGTNDEPAKEVSTVEEPSAFAALSEESIFDSTSANMDTESIADSPKIFHSIPPLSERIRKKTDSSATPKTPKMDFEAAIIESTISMDAVDGSKNGEQKSMLSTALRELLEAKLDDEPTAEVMKNDVDNEINTPSQVIQPKLDSSEHSLDTIQDSASIQETPKLEETPTKEEETKPKEIKRLKDPRTVVPNSMPAPAFKPDSLPPVKRKLSISEYRKRKQQSSGGTGTEPESNDASTTDKSGARGRSDSASSGTSSLSSDEEGSKTSLSLELTGINSLTLFPNAANENDEKKGEEGAIGWSAAPTLVERQRENLTERLKREFGLFLSDDEEERARKHGLTTEAILKAHKSPPQNLVISTPPAYSGLPPQLPPQPYIPPPGSASIHYPQFQSKPGTVQYPNFAIPPPTTSQQPMYSTAASSQATAVNKQTQPTPFLVPQASQAPPGSNPYPPQFVPPPPLPPPTAGTTVPITKFPTATPPPPPPPGTQVSYPPASSGQPQKPFFNHPAPRS</sequence>
<feature type="compositionally biased region" description="Polar residues" evidence="5">
    <location>
        <begin position="1615"/>
        <end position="1673"/>
    </location>
</feature>
<name>A0A836G310_9HYME</name>
<feature type="compositionally biased region" description="Polar residues" evidence="5">
    <location>
        <begin position="1572"/>
        <end position="1586"/>
    </location>
</feature>
<dbReference type="Gene3D" id="2.170.270.10">
    <property type="entry name" value="SET domain"/>
    <property type="match status" value="1"/>
</dbReference>
<dbReference type="OrthoDB" id="1928087at2759"/>
<dbReference type="GO" id="GO:0034967">
    <property type="term" value="C:Set3 complex"/>
    <property type="evidence" value="ECO:0007669"/>
    <property type="project" value="TreeGrafter"/>
</dbReference>
<feature type="region of interest" description="Disordered" evidence="5">
    <location>
        <begin position="2612"/>
        <end position="2780"/>
    </location>
</feature>
<feature type="region of interest" description="Disordered" evidence="5">
    <location>
        <begin position="978"/>
        <end position="1007"/>
    </location>
</feature>
<dbReference type="InterPro" id="IPR046341">
    <property type="entry name" value="SET_dom_sf"/>
</dbReference>
<organism evidence="7 8">
    <name type="scientific">Acromyrmex heyeri</name>
    <dbReference type="NCBI Taxonomy" id="230685"/>
    <lineage>
        <taxon>Eukaryota</taxon>
        <taxon>Metazoa</taxon>
        <taxon>Ecdysozoa</taxon>
        <taxon>Arthropoda</taxon>
        <taxon>Hexapoda</taxon>
        <taxon>Insecta</taxon>
        <taxon>Pterygota</taxon>
        <taxon>Neoptera</taxon>
        <taxon>Endopterygota</taxon>
        <taxon>Hymenoptera</taxon>
        <taxon>Apocrita</taxon>
        <taxon>Aculeata</taxon>
        <taxon>Formicoidea</taxon>
        <taxon>Formicidae</taxon>
        <taxon>Myrmicinae</taxon>
        <taxon>Acromyrmex</taxon>
    </lineage>
</organism>
<evidence type="ECO:0000313" key="7">
    <source>
        <dbReference type="EMBL" id="KAG5330163.1"/>
    </source>
</evidence>
<feature type="region of interest" description="Disordered" evidence="5">
    <location>
        <begin position="2394"/>
        <end position="2548"/>
    </location>
</feature>
<dbReference type="GO" id="GO:0008276">
    <property type="term" value="F:protein methyltransferase activity"/>
    <property type="evidence" value="ECO:0007669"/>
    <property type="project" value="UniProtKB-ARBA"/>
</dbReference>
<dbReference type="GO" id="GO:0032259">
    <property type="term" value="P:methylation"/>
    <property type="evidence" value="ECO:0007669"/>
    <property type="project" value="UniProtKB-KW"/>
</dbReference>
<feature type="region of interest" description="Disordered" evidence="5">
    <location>
        <begin position="2158"/>
        <end position="2227"/>
    </location>
</feature>
<evidence type="ECO:0000313" key="8">
    <source>
        <dbReference type="Proteomes" id="UP000670152"/>
    </source>
</evidence>
<accession>A0A836G310</accession>
<feature type="compositionally biased region" description="Low complexity" evidence="5">
    <location>
        <begin position="1446"/>
        <end position="1483"/>
    </location>
</feature>
<reference evidence="7 8" key="1">
    <citation type="submission" date="2020-02" db="EMBL/GenBank/DDBJ databases">
        <title>Relaxed selection underlies rapid genomic changes in the transitions from sociality to social parasitism in ants.</title>
        <authorList>
            <person name="Bi X."/>
        </authorList>
    </citation>
    <scope>NUCLEOTIDE SEQUENCE [LARGE SCALE GENOMIC DNA]</scope>
    <source>
        <strain evidence="7">BGI-DK2014b</strain>
        <tissue evidence="7">Whole body</tissue>
    </source>
</reference>
<feature type="compositionally biased region" description="Low complexity" evidence="5">
    <location>
        <begin position="1132"/>
        <end position="1141"/>
    </location>
</feature>
<feature type="region of interest" description="Disordered" evidence="5">
    <location>
        <begin position="879"/>
        <end position="909"/>
    </location>
</feature>
<feature type="compositionally biased region" description="Low complexity" evidence="5">
    <location>
        <begin position="1675"/>
        <end position="1689"/>
    </location>
</feature>
<dbReference type="PANTHER" id="PTHR46462:SF3">
    <property type="entry name" value="UPSET, ISOFORM A"/>
    <property type="match status" value="1"/>
</dbReference>
<evidence type="ECO:0000256" key="3">
    <source>
        <dbReference type="ARBA" id="ARBA00022833"/>
    </source>
</evidence>
<dbReference type="Gene3D" id="3.30.40.10">
    <property type="entry name" value="Zinc/RING finger domain, C3HC4 (zinc finger)"/>
    <property type="match status" value="1"/>
</dbReference>
<dbReference type="Pfam" id="PF20826">
    <property type="entry name" value="PHD_5"/>
    <property type="match status" value="1"/>
</dbReference>
<dbReference type="CDD" id="cd10529">
    <property type="entry name" value="SET_SETD5-like"/>
    <property type="match status" value="1"/>
</dbReference>
<dbReference type="GO" id="GO:0006325">
    <property type="term" value="P:chromatin organization"/>
    <property type="evidence" value="ECO:0007669"/>
    <property type="project" value="UniProtKB-KW"/>
</dbReference>
<feature type="compositionally biased region" description="Basic and acidic residues" evidence="5">
    <location>
        <begin position="2176"/>
        <end position="2204"/>
    </location>
</feature>
<feature type="compositionally biased region" description="Basic and acidic residues" evidence="5">
    <location>
        <begin position="2432"/>
        <end position="2456"/>
    </location>
</feature>
<feature type="region of interest" description="Disordered" evidence="5">
    <location>
        <begin position="1070"/>
        <end position="1190"/>
    </location>
</feature>
<keyword evidence="7" id="KW-0489">Methyltransferase</keyword>
<feature type="compositionally biased region" description="Basic residues" evidence="5">
    <location>
        <begin position="1589"/>
        <end position="1598"/>
    </location>
</feature>
<feature type="compositionally biased region" description="Basic residues" evidence="5">
    <location>
        <begin position="2476"/>
        <end position="2490"/>
    </location>
</feature>
<dbReference type="Pfam" id="PF00856">
    <property type="entry name" value="SET"/>
    <property type="match status" value="1"/>
</dbReference>
<dbReference type="InterPro" id="IPR011011">
    <property type="entry name" value="Znf_FYVE_PHD"/>
</dbReference>
<feature type="compositionally biased region" description="Pro residues" evidence="5">
    <location>
        <begin position="2746"/>
        <end position="2755"/>
    </location>
</feature>
<feature type="compositionally biased region" description="Polar residues" evidence="5">
    <location>
        <begin position="1094"/>
        <end position="1131"/>
    </location>
</feature>